<protein>
    <submittedName>
        <fullName evidence="5">Aldehyde-alcohol dehydrogenase</fullName>
    </submittedName>
</protein>
<evidence type="ECO:0000313" key="6">
    <source>
        <dbReference type="Proteomes" id="UP000319557"/>
    </source>
</evidence>
<evidence type="ECO:0000259" key="3">
    <source>
        <dbReference type="Pfam" id="PF00465"/>
    </source>
</evidence>
<proteinExistence type="inferred from homology"/>
<dbReference type="AlphaFoldDB" id="A0A517M5S1"/>
<evidence type="ECO:0000313" key="5">
    <source>
        <dbReference type="EMBL" id="QDS90223.1"/>
    </source>
</evidence>
<dbReference type="OrthoDB" id="9804734at2"/>
<accession>A0A517M5S1</accession>
<dbReference type="InterPro" id="IPR001670">
    <property type="entry name" value="ADH_Fe/GldA"/>
</dbReference>
<dbReference type="RefSeq" id="WP_145348076.1">
    <property type="nucleotide sequence ID" value="NZ_CP036261.1"/>
</dbReference>
<keyword evidence="2" id="KW-0560">Oxidoreductase</keyword>
<gene>
    <name evidence="5" type="primary">adhE</name>
    <name evidence="5" type="ORF">EC9_44300</name>
</gene>
<dbReference type="InterPro" id="IPR039697">
    <property type="entry name" value="Alcohol_dehydrogenase_Fe"/>
</dbReference>
<dbReference type="InterPro" id="IPR035873">
    <property type="entry name" value="PhpC"/>
</dbReference>
<dbReference type="GO" id="GO:0046872">
    <property type="term" value="F:metal ion binding"/>
    <property type="evidence" value="ECO:0007669"/>
    <property type="project" value="InterPro"/>
</dbReference>
<dbReference type="Gene3D" id="1.20.1090.10">
    <property type="entry name" value="Dehydroquinate synthase-like - alpha domain"/>
    <property type="match status" value="1"/>
</dbReference>
<dbReference type="Pfam" id="PF00465">
    <property type="entry name" value="Fe-ADH"/>
    <property type="match status" value="1"/>
</dbReference>
<feature type="domain" description="Alcohol dehydrogenase iron-type/glycerol dehydrogenase GldA" evidence="3">
    <location>
        <begin position="8"/>
        <end position="171"/>
    </location>
</feature>
<dbReference type="InterPro" id="IPR056798">
    <property type="entry name" value="ADH_Fe_C"/>
</dbReference>
<keyword evidence="6" id="KW-1185">Reference proteome</keyword>
<dbReference type="InterPro" id="IPR018211">
    <property type="entry name" value="ADH_Fe_CS"/>
</dbReference>
<sequence length="386" mass="40831">MTVQDDSVLLKPGDLAKVARVVQDLAAKRIMMVVDRAAYEASGAAAVIQPSLEALEVSWFSDFELNPKLADVQRGVDQARAFTPDLVIALGGGTAIDLGKLISSLSHQDASPREIVTGQASIERAGTPLLAIPTTSGTGSEATHFAVAYVGHDKYSIADRSLLPRYTIVDPQLTYSLPATITAATGLDAFCQAIESIWAVGSTDESIGYAVAAGRFALQHLVAATHDPTPADRLGMCRAAHLAGRAINISKTTASHALSYPLTSLHEIPHGIAVAMTLSPMLAYNAQVSDLDCTDPRGAEAVRRRIAIIVELLEAADVADACQRIEAFFAELGCPSSLAEAGICDEQALRQIVDSVNTQRLSNNPRSASPEILLQLLKGNLAENEI</sequence>
<dbReference type="Pfam" id="PF25137">
    <property type="entry name" value="ADH_Fe_C"/>
    <property type="match status" value="1"/>
</dbReference>
<dbReference type="PANTHER" id="PTHR11496">
    <property type="entry name" value="ALCOHOL DEHYDROGENASE"/>
    <property type="match status" value="1"/>
</dbReference>
<dbReference type="Gene3D" id="3.40.50.1970">
    <property type="match status" value="1"/>
</dbReference>
<dbReference type="CDD" id="cd08182">
    <property type="entry name" value="HEPD"/>
    <property type="match status" value="1"/>
</dbReference>
<dbReference type="KEGG" id="ruv:EC9_44300"/>
<evidence type="ECO:0000259" key="4">
    <source>
        <dbReference type="Pfam" id="PF25137"/>
    </source>
</evidence>
<dbReference type="PROSITE" id="PS00913">
    <property type="entry name" value="ADH_IRON_1"/>
    <property type="match status" value="1"/>
</dbReference>
<dbReference type="GO" id="GO:0004022">
    <property type="term" value="F:alcohol dehydrogenase (NAD+) activity"/>
    <property type="evidence" value="ECO:0007669"/>
    <property type="project" value="TreeGrafter"/>
</dbReference>
<dbReference type="SUPFAM" id="SSF56796">
    <property type="entry name" value="Dehydroquinate synthase-like"/>
    <property type="match status" value="1"/>
</dbReference>
<dbReference type="EMBL" id="CP036261">
    <property type="protein sequence ID" value="QDS90223.1"/>
    <property type="molecule type" value="Genomic_DNA"/>
</dbReference>
<dbReference type="FunFam" id="3.40.50.1970:FF:000003">
    <property type="entry name" value="Alcohol dehydrogenase, iron-containing"/>
    <property type="match status" value="1"/>
</dbReference>
<reference evidence="5 6" key="1">
    <citation type="submission" date="2019-02" db="EMBL/GenBank/DDBJ databases">
        <title>Deep-cultivation of Planctomycetes and their phenomic and genomic characterization uncovers novel biology.</title>
        <authorList>
            <person name="Wiegand S."/>
            <person name="Jogler M."/>
            <person name="Boedeker C."/>
            <person name="Pinto D."/>
            <person name="Vollmers J."/>
            <person name="Rivas-Marin E."/>
            <person name="Kohn T."/>
            <person name="Peeters S.H."/>
            <person name="Heuer A."/>
            <person name="Rast P."/>
            <person name="Oberbeckmann S."/>
            <person name="Bunk B."/>
            <person name="Jeske O."/>
            <person name="Meyerdierks A."/>
            <person name="Storesund J.E."/>
            <person name="Kallscheuer N."/>
            <person name="Luecker S."/>
            <person name="Lage O.M."/>
            <person name="Pohl T."/>
            <person name="Merkel B.J."/>
            <person name="Hornburger P."/>
            <person name="Mueller R.-W."/>
            <person name="Bruemmer F."/>
            <person name="Labrenz M."/>
            <person name="Spormann A.M."/>
            <person name="Op den Camp H."/>
            <person name="Overmann J."/>
            <person name="Amann R."/>
            <person name="Jetten M.S.M."/>
            <person name="Mascher T."/>
            <person name="Medema M.H."/>
            <person name="Devos D.P."/>
            <person name="Kaster A.-K."/>
            <person name="Ovreas L."/>
            <person name="Rohde M."/>
            <person name="Galperin M.Y."/>
            <person name="Jogler C."/>
        </authorList>
    </citation>
    <scope>NUCLEOTIDE SEQUENCE [LARGE SCALE GENOMIC DNA]</scope>
    <source>
        <strain evidence="5 6">EC9</strain>
    </source>
</reference>
<evidence type="ECO:0000256" key="2">
    <source>
        <dbReference type="ARBA" id="ARBA00023002"/>
    </source>
</evidence>
<dbReference type="GO" id="GO:0017000">
    <property type="term" value="P:antibiotic biosynthetic process"/>
    <property type="evidence" value="ECO:0007669"/>
    <property type="project" value="InterPro"/>
</dbReference>
<dbReference type="PANTHER" id="PTHR11496:SF83">
    <property type="entry name" value="HYDROXYACID-OXOACID TRANSHYDROGENASE, MITOCHONDRIAL"/>
    <property type="match status" value="1"/>
</dbReference>
<comment type="similarity">
    <text evidence="1">Belongs to the iron-containing alcohol dehydrogenase family.</text>
</comment>
<organism evidence="5 6">
    <name type="scientific">Rosistilla ulvae</name>
    <dbReference type="NCBI Taxonomy" id="1930277"/>
    <lineage>
        <taxon>Bacteria</taxon>
        <taxon>Pseudomonadati</taxon>
        <taxon>Planctomycetota</taxon>
        <taxon>Planctomycetia</taxon>
        <taxon>Pirellulales</taxon>
        <taxon>Pirellulaceae</taxon>
        <taxon>Rosistilla</taxon>
    </lineage>
</organism>
<feature type="domain" description="Fe-containing alcohol dehydrogenase-like C-terminal" evidence="4">
    <location>
        <begin position="182"/>
        <end position="379"/>
    </location>
</feature>
<evidence type="ECO:0000256" key="1">
    <source>
        <dbReference type="ARBA" id="ARBA00007358"/>
    </source>
</evidence>
<dbReference type="Proteomes" id="UP000319557">
    <property type="component" value="Chromosome"/>
</dbReference>
<name>A0A517M5S1_9BACT</name>